<protein>
    <submittedName>
        <fullName evidence="1">Uncharacterized protein</fullName>
    </submittedName>
</protein>
<evidence type="ECO:0000313" key="2">
    <source>
        <dbReference type="Proteomes" id="UP001469553"/>
    </source>
</evidence>
<comment type="caution">
    <text evidence="1">The sequence shown here is derived from an EMBL/GenBank/DDBJ whole genome shotgun (WGS) entry which is preliminary data.</text>
</comment>
<proteinExistence type="predicted"/>
<accession>A0ABV0XU50</accession>
<dbReference type="Proteomes" id="UP001469553">
    <property type="component" value="Unassembled WGS sequence"/>
</dbReference>
<dbReference type="EMBL" id="JAHRIP010012282">
    <property type="protein sequence ID" value="MEQ2284996.1"/>
    <property type="molecule type" value="Genomic_DNA"/>
</dbReference>
<keyword evidence="2" id="KW-1185">Reference proteome</keyword>
<organism evidence="1 2">
    <name type="scientific">Ameca splendens</name>
    <dbReference type="NCBI Taxonomy" id="208324"/>
    <lineage>
        <taxon>Eukaryota</taxon>
        <taxon>Metazoa</taxon>
        <taxon>Chordata</taxon>
        <taxon>Craniata</taxon>
        <taxon>Vertebrata</taxon>
        <taxon>Euteleostomi</taxon>
        <taxon>Actinopterygii</taxon>
        <taxon>Neopterygii</taxon>
        <taxon>Teleostei</taxon>
        <taxon>Neoteleostei</taxon>
        <taxon>Acanthomorphata</taxon>
        <taxon>Ovalentaria</taxon>
        <taxon>Atherinomorphae</taxon>
        <taxon>Cyprinodontiformes</taxon>
        <taxon>Goodeidae</taxon>
        <taxon>Ameca</taxon>
    </lineage>
</organism>
<evidence type="ECO:0000313" key="1">
    <source>
        <dbReference type="EMBL" id="MEQ2284996.1"/>
    </source>
</evidence>
<reference evidence="1 2" key="1">
    <citation type="submission" date="2021-06" db="EMBL/GenBank/DDBJ databases">
        <authorList>
            <person name="Palmer J.M."/>
        </authorList>
    </citation>
    <scope>NUCLEOTIDE SEQUENCE [LARGE SCALE GENOMIC DNA]</scope>
    <source>
        <strain evidence="1 2">AS_MEX2019</strain>
        <tissue evidence="1">Muscle</tissue>
    </source>
</reference>
<gene>
    <name evidence="1" type="ORF">AMECASPLE_027317</name>
</gene>
<name>A0ABV0XU50_9TELE</name>
<sequence length="171" mass="19747">MLAFPDPSLYKSWMEGRSDLIIRCSLDRSCLVDDPNHTEMDEDRTDWMMAVEKMTSSSWGRLDPLSCLSKFSLGLAFGTSSGSEKGWFLEIRRDPQYSVVEDGERRQSRESSSDVHRHVHCLEQVKFQVVLTTPVYQPFHLLPVCTLITVLDQNRNSGVICKLHEFHQRVR</sequence>